<feature type="domain" description="Phospholipase/carboxylesterase/thioesterase" evidence="3">
    <location>
        <begin position="24"/>
        <end position="225"/>
    </location>
</feature>
<dbReference type="Gene3D" id="3.40.50.1820">
    <property type="entry name" value="alpha/beta hydrolase"/>
    <property type="match status" value="1"/>
</dbReference>
<organism evidence="4 5">
    <name type="scientific">Micrococcus flavus</name>
    <dbReference type="NCBI Taxonomy" id="384602"/>
    <lineage>
        <taxon>Bacteria</taxon>
        <taxon>Bacillati</taxon>
        <taxon>Actinomycetota</taxon>
        <taxon>Actinomycetes</taxon>
        <taxon>Micrococcales</taxon>
        <taxon>Micrococcaceae</taxon>
        <taxon>Micrococcus</taxon>
    </lineage>
</organism>
<gene>
    <name evidence="4" type="ORF">BJ976_001586</name>
</gene>
<evidence type="ECO:0000259" key="3">
    <source>
        <dbReference type="Pfam" id="PF02230"/>
    </source>
</evidence>
<dbReference type="AlphaFoldDB" id="A0A4Y8X2G0"/>
<dbReference type="InterPro" id="IPR003140">
    <property type="entry name" value="PLipase/COase/thioEstase"/>
</dbReference>
<keyword evidence="5" id="KW-1185">Reference proteome</keyword>
<comment type="similarity">
    <text evidence="1">Belongs to the AB hydrolase superfamily. AB hydrolase 2 family.</text>
</comment>
<sequence>MTETSSAPAPSTVRWSRPEGEWTDDLLILLHGYGADEHDLVGVAAHLPEHLTAVSVRAPLALSTGGAAWFPLSQDPVTGEIGADAGAVRSAVEALDAWVREIRAGFRTVSLLGFSQGMAMATSLLRLDPEAYACTVALSGFVVDPRHAEAGLEGLFPADETVAAAKPKVFWGRGQADPIISEHRVEESHAWLTANTDLTKVVYAGLGHAISPQELGHVKEYLAHHVR</sequence>
<dbReference type="GO" id="GO:0016787">
    <property type="term" value="F:hydrolase activity"/>
    <property type="evidence" value="ECO:0007669"/>
    <property type="project" value="UniProtKB-KW"/>
</dbReference>
<dbReference type="InterPro" id="IPR029058">
    <property type="entry name" value="AB_hydrolase_fold"/>
</dbReference>
<dbReference type="Pfam" id="PF02230">
    <property type="entry name" value="Abhydrolase_2"/>
    <property type="match status" value="1"/>
</dbReference>
<comment type="caution">
    <text evidence="4">The sequence shown here is derived from an EMBL/GenBank/DDBJ whole genome shotgun (WGS) entry which is preliminary data.</text>
</comment>
<evidence type="ECO:0000313" key="4">
    <source>
        <dbReference type="EMBL" id="MBB4883235.1"/>
    </source>
</evidence>
<proteinExistence type="inferred from homology"/>
<dbReference type="PANTHER" id="PTHR10655">
    <property type="entry name" value="LYSOPHOSPHOLIPASE-RELATED"/>
    <property type="match status" value="1"/>
</dbReference>
<reference evidence="4 5" key="1">
    <citation type="submission" date="2020-08" db="EMBL/GenBank/DDBJ databases">
        <title>Sequencing the genomes of 1000 actinobacteria strains.</title>
        <authorList>
            <person name="Klenk H.-P."/>
        </authorList>
    </citation>
    <scope>NUCLEOTIDE SEQUENCE [LARGE SCALE GENOMIC DNA]</scope>
    <source>
        <strain evidence="4 5">DSM 19079</strain>
    </source>
</reference>
<dbReference type="RefSeq" id="WP_135029118.1">
    <property type="nucleotide sequence ID" value="NZ_BMLA01000002.1"/>
</dbReference>
<dbReference type="Proteomes" id="UP000560081">
    <property type="component" value="Unassembled WGS sequence"/>
</dbReference>
<name>A0A4Y8X2G0_9MICC</name>
<protein>
    <submittedName>
        <fullName evidence="4">Phospholipase/carboxylesterase</fullName>
    </submittedName>
</protein>
<dbReference type="PANTHER" id="PTHR10655:SF17">
    <property type="entry name" value="LYSOPHOSPHOLIPASE-LIKE PROTEIN 1"/>
    <property type="match status" value="1"/>
</dbReference>
<dbReference type="SUPFAM" id="SSF53474">
    <property type="entry name" value="alpha/beta-Hydrolases"/>
    <property type="match status" value="1"/>
</dbReference>
<dbReference type="OrthoDB" id="9780848at2"/>
<accession>A0A4Y8X2G0</accession>
<dbReference type="InterPro" id="IPR050565">
    <property type="entry name" value="LYPA1-2/EST-like"/>
</dbReference>
<evidence type="ECO:0000256" key="1">
    <source>
        <dbReference type="ARBA" id="ARBA00006499"/>
    </source>
</evidence>
<keyword evidence="2" id="KW-0378">Hydrolase</keyword>
<dbReference type="EMBL" id="JACHMC010000001">
    <property type="protein sequence ID" value="MBB4883235.1"/>
    <property type="molecule type" value="Genomic_DNA"/>
</dbReference>
<evidence type="ECO:0000256" key="2">
    <source>
        <dbReference type="ARBA" id="ARBA00022801"/>
    </source>
</evidence>
<evidence type="ECO:0000313" key="5">
    <source>
        <dbReference type="Proteomes" id="UP000560081"/>
    </source>
</evidence>